<sequence>MNKSHLPLFVLLSFAFAADLRADEPLKDDGFVALFNGV</sequence>
<proteinExistence type="predicted"/>
<reference evidence="1" key="1">
    <citation type="submission" date="2018-05" db="EMBL/GenBank/DDBJ databases">
        <authorList>
            <person name="Lanie J.A."/>
            <person name="Ng W.-L."/>
            <person name="Kazmierczak K.M."/>
            <person name="Andrzejewski T.M."/>
            <person name="Davidsen T.M."/>
            <person name="Wayne K.J."/>
            <person name="Tettelin H."/>
            <person name="Glass J.I."/>
            <person name="Rusch D."/>
            <person name="Podicherti R."/>
            <person name="Tsui H.-C.T."/>
            <person name="Winkler M.E."/>
        </authorList>
    </citation>
    <scope>NUCLEOTIDE SEQUENCE</scope>
</reference>
<protein>
    <submittedName>
        <fullName evidence="1">Uncharacterized protein</fullName>
    </submittedName>
</protein>
<evidence type="ECO:0000313" key="1">
    <source>
        <dbReference type="EMBL" id="SVC59629.1"/>
    </source>
</evidence>
<dbReference type="EMBL" id="UINC01099959">
    <property type="protein sequence ID" value="SVC59629.1"/>
    <property type="molecule type" value="Genomic_DNA"/>
</dbReference>
<gene>
    <name evidence="1" type="ORF">METZ01_LOCUS312483</name>
</gene>
<feature type="non-terminal residue" evidence="1">
    <location>
        <position position="38"/>
    </location>
</feature>
<name>A0A382NEL5_9ZZZZ</name>
<dbReference type="AlphaFoldDB" id="A0A382NEL5"/>
<accession>A0A382NEL5</accession>
<organism evidence="1">
    <name type="scientific">marine metagenome</name>
    <dbReference type="NCBI Taxonomy" id="408172"/>
    <lineage>
        <taxon>unclassified sequences</taxon>
        <taxon>metagenomes</taxon>
        <taxon>ecological metagenomes</taxon>
    </lineage>
</organism>